<proteinExistence type="predicted"/>
<feature type="compositionally biased region" description="Basic and acidic residues" evidence="1">
    <location>
        <begin position="1"/>
        <end position="27"/>
    </location>
</feature>
<keyword evidence="3" id="KW-1185">Reference proteome</keyword>
<gene>
    <name evidence="2" type="ORF">Athai_42700</name>
</gene>
<name>A0A7R7DSK5_9ACTN</name>
<dbReference type="Gene3D" id="3.10.310.50">
    <property type="match status" value="1"/>
</dbReference>
<evidence type="ECO:0000313" key="2">
    <source>
        <dbReference type="EMBL" id="BCJ36767.1"/>
    </source>
</evidence>
<evidence type="ECO:0008006" key="4">
    <source>
        <dbReference type="Google" id="ProtNLM"/>
    </source>
</evidence>
<dbReference type="Pfam" id="PF17174">
    <property type="entry name" value="DUF5130"/>
    <property type="match status" value="1"/>
</dbReference>
<dbReference type="Proteomes" id="UP000611640">
    <property type="component" value="Chromosome"/>
</dbReference>
<protein>
    <recommendedName>
        <fullName evidence="4">DUF5130 domain-containing protein</fullName>
    </recommendedName>
</protein>
<dbReference type="RefSeq" id="WP_203963089.1">
    <property type="nucleotide sequence ID" value="NZ_AP023355.1"/>
</dbReference>
<evidence type="ECO:0000256" key="1">
    <source>
        <dbReference type="SAM" id="MobiDB-lite"/>
    </source>
</evidence>
<dbReference type="InterPro" id="IPR033437">
    <property type="entry name" value="DUF5130"/>
</dbReference>
<accession>A0A7R7DSK5</accession>
<feature type="region of interest" description="Disordered" evidence="1">
    <location>
        <begin position="1"/>
        <end position="31"/>
    </location>
</feature>
<dbReference type="KEGG" id="atl:Athai_42700"/>
<sequence length="156" mass="16373">MTTSDNGRHELAEPHVTSHGEPVEHPPTRGSLFDGVADGPFTGGQLVRLDEALRAADEQSGLAFSIYVGELDGDDHRRAADELHDRLANPDVGVLLAVSPNQRVVEIVTGQSAARKLPDRVCALAALSMTAAFSGGDLAGGIVTGLRMLSDQARVP</sequence>
<reference evidence="2 3" key="1">
    <citation type="submission" date="2020-08" db="EMBL/GenBank/DDBJ databases">
        <title>Whole genome shotgun sequence of Actinocatenispora thailandica NBRC 105041.</title>
        <authorList>
            <person name="Komaki H."/>
            <person name="Tamura T."/>
        </authorList>
    </citation>
    <scope>NUCLEOTIDE SEQUENCE [LARGE SCALE GENOMIC DNA]</scope>
    <source>
        <strain evidence="2 3">NBRC 105041</strain>
    </source>
</reference>
<dbReference type="EMBL" id="AP023355">
    <property type="protein sequence ID" value="BCJ36767.1"/>
    <property type="molecule type" value="Genomic_DNA"/>
</dbReference>
<dbReference type="AlphaFoldDB" id="A0A7R7DSK5"/>
<evidence type="ECO:0000313" key="3">
    <source>
        <dbReference type="Proteomes" id="UP000611640"/>
    </source>
</evidence>
<organism evidence="2 3">
    <name type="scientific">Actinocatenispora thailandica</name>
    <dbReference type="NCBI Taxonomy" id="227318"/>
    <lineage>
        <taxon>Bacteria</taxon>
        <taxon>Bacillati</taxon>
        <taxon>Actinomycetota</taxon>
        <taxon>Actinomycetes</taxon>
        <taxon>Micromonosporales</taxon>
        <taxon>Micromonosporaceae</taxon>
        <taxon>Actinocatenispora</taxon>
    </lineage>
</organism>